<evidence type="ECO:0000313" key="10">
    <source>
        <dbReference type="EMBL" id="GAO47320.1"/>
    </source>
</evidence>
<feature type="binding site" evidence="7">
    <location>
        <position position="15"/>
    </location>
    <ligand>
        <name>Ca(2+)</name>
        <dbReference type="ChEBI" id="CHEBI:29108"/>
    </ligand>
</feature>
<comment type="cofactor">
    <cofactor evidence="8">
        <name>Zn(2+)</name>
        <dbReference type="ChEBI" id="CHEBI:29105"/>
    </cofactor>
</comment>
<evidence type="ECO:0000256" key="2">
    <source>
        <dbReference type="ARBA" id="ARBA00009780"/>
    </source>
</evidence>
<comment type="similarity">
    <text evidence="2">Belongs to the alkaline ceramidase family.</text>
</comment>
<feature type="transmembrane region" description="Helical" evidence="9">
    <location>
        <begin position="141"/>
        <end position="163"/>
    </location>
</feature>
<reference evidence="10 11" key="3">
    <citation type="journal article" date="2015" name="Genome Announc.">
        <title>Draft Genome Sequence of the Archiascomycetous Yeast Saitoella complicata.</title>
        <authorList>
            <person name="Yamauchi K."/>
            <person name="Kondo S."/>
            <person name="Hamamoto M."/>
            <person name="Takahashi Y."/>
            <person name="Ogura Y."/>
            <person name="Hayashi T."/>
            <person name="Nishida H."/>
        </authorList>
    </citation>
    <scope>NUCLEOTIDE SEQUENCE [LARGE SCALE GENOMIC DNA]</scope>
    <source>
        <strain evidence="10 11">NRRL Y-17804</strain>
    </source>
</reference>
<dbReference type="RefSeq" id="XP_019022680.1">
    <property type="nucleotide sequence ID" value="XM_019166287.1"/>
</dbReference>
<feature type="transmembrane region" description="Helical" evidence="9">
    <location>
        <begin position="57"/>
        <end position="76"/>
    </location>
</feature>
<evidence type="ECO:0000256" key="3">
    <source>
        <dbReference type="ARBA" id="ARBA00022692"/>
    </source>
</evidence>
<sequence length="288" mass="32302">MYEPFWGPPTSSINWCEQDYLSTPYLAELHNSISSLLIILFSLLGLASPLSRRWTAWWWTWIGLQVVGWGSIAFHATLKKEGQWMDEGPMVWTCLVVIYIFVRARYQKEHRKKVQWFKSFAVGYGVVCTALITILRGPVQFTTFHILFGIIEFSGLALTYLAVPSSSSFSPNTPSSTTTTTTTIPSAQEMRSLFRLGTSLYALGVAFWMFDLHLCSHLSPLGSWPNPQGHAVWHACVSAGFYVLNLICGIEDAGARGEGVRVRWWGGYLPLLVPADEKGIVSVKEKVK</sequence>
<feature type="binding site" evidence="8">
    <location>
        <position position="75"/>
    </location>
    <ligand>
        <name>Zn(2+)</name>
        <dbReference type="ChEBI" id="CHEBI:29105"/>
        <note>catalytic</note>
    </ligand>
</feature>
<evidence type="ECO:0000256" key="5">
    <source>
        <dbReference type="ARBA" id="ARBA00022989"/>
    </source>
</evidence>
<keyword evidence="4" id="KW-0378">Hydrolase</keyword>
<evidence type="ECO:0000256" key="8">
    <source>
        <dbReference type="PIRSR" id="PIRSR608901-2"/>
    </source>
</evidence>
<protein>
    <submittedName>
        <fullName evidence="10">Uncharacterized protein</fullName>
    </submittedName>
</protein>
<dbReference type="GO" id="GO:0005789">
    <property type="term" value="C:endoplasmic reticulum membrane"/>
    <property type="evidence" value="ECO:0007669"/>
    <property type="project" value="TreeGrafter"/>
</dbReference>
<dbReference type="Pfam" id="PF05875">
    <property type="entry name" value="Ceramidase"/>
    <property type="match status" value="1"/>
</dbReference>
<dbReference type="OrthoDB" id="187171at2759"/>
<dbReference type="GO" id="GO:0046514">
    <property type="term" value="P:ceramide catabolic process"/>
    <property type="evidence" value="ECO:0007669"/>
    <property type="project" value="TreeGrafter"/>
</dbReference>
<dbReference type="AlphaFoldDB" id="A0A0E9ND33"/>
<feature type="binding site" evidence="8">
    <location>
        <position position="234"/>
    </location>
    <ligand>
        <name>Zn(2+)</name>
        <dbReference type="ChEBI" id="CHEBI:29105"/>
        <note>catalytic</note>
    </ligand>
</feature>
<accession>A0A0E9ND33</accession>
<feature type="transmembrane region" description="Helical" evidence="9">
    <location>
        <begin position="116"/>
        <end position="135"/>
    </location>
</feature>
<reference evidence="10 11" key="2">
    <citation type="journal article" date="2014" name="J. Gen. Appl. Microbiol.">
        <title>The early diverging ascomycetous budding yeast Saitoella complicata has three histone deacetylases belonging to the Clr6, Hos2, and Rpd3 lineages.</title>
        <authorList>
            <person name="Nishida H."/>
            <person name="Matsumoto T."/>
            <person name="Kondo S."/>
            <person name="Hamamoto M."/>
            <person name="Yoshikawa H."/>
        </authorList>
    </citation>
    <scope>NUCLEOTIDE SEQUENCE [LARGE SCALE GENOMIC DNA]</scope>
    <source>
        <strain evidence="10 11">NRRL Y-17804</strain>
    </source>
</reference>
<feature type="transmembrane region" description="Helical" evidence="9">
    <location>
        <begin position="193"/>
        <end position="210"/>
    </location>
</feature>
<feature type="binding site" evidence="7">
    <location>
        <position position="28"/>
    </location>
    <ligand>
        <name>Ca(2+)</name>
        <dbReference type="ChEBI" id="CHEBI:29108"/>
    </ligand>
</feature>
<evidence type="ECO:0000256" key="1">
    <source>
        <dbReference type="ARBA" id="ARBA00004141"/>
    </source>
</evidence>
<evidence type="ECO:0000256" key="4">
    <source>
        <dbReference type="ARBA" id="ARBA00022801"/>
    </source>
</evidence>
<evidence type="ECO:0000256" key="7">
    <source>
        <dbReference type="PIRSR" id="PIRSR608901-1"/>
    </source>
</evidence>
<comment type="caution">
    <text evidence="10">The sequence shown here is derived from an EMBL/GenBank/DDBJ whole genome shotgun (WGS) entry which is preliminary data.</text>
</comment>
<keyword evidence="7" id="KW-0479">Metal-binding</keyword>
<dbReference type="InterPro" id="IPR008901">
    <property type="entry name" value="ACER"/>
</dbReference>
<keyword evidence="3 9" id="KW-0812">Transmembrane</keyword>
<feature type="transmembrane region" description="Helical" evidence="9">
    <location>
        <begin position="230"/>
        <end position="248"/>
    </location>
</feature>
<dbReference type="STRING" id="698492.A0A0E9ND33"/>
<feature type="binding site" evidence="8">
    <location>
        <position position="230"/>
    </location>
    <ligand>
        <name>Zn(2+)</name>
        <dbReference type="ChEBI" id="CHEBI:29105"/>
        <note>catalytic</note>
    </ligand>
</feature>
<dbReference type="GO" id="GO:0046513">
    <property type="term" value="P:ceramide biosynthetic process"/>
    <property type="evidence" value="ECO:0007669"/>
    <property type="project" value="TreeGrafter"/>
</dbReference>
<keyword evidence="7" id="KW-0106">Calcium</keyword>
<reference evidence="10 11" key="1">
    <citation type="journal article" date="2011" name="J. Gen. Appl. Microbiol.">
        <title>Draft genome sequencing of the enigmatic yeast Saitoella complicata.</title>
        <authorList>
            <person name="Nishida H."/>
            <person name="Hamamoto M."/>
            <person name="Sugiyama J."/>
        </authorList>
    </citation>
    <scope>NUCLEOTIDE SEQUENCE [LARGE SCALE GENOMIC DNA]</scope>
    <source>
        <strain evidence="10 11">NRRL Y-17804</strain>
    </source>
</reference>
<feature type="transmembrane region" description="Helical" evidence="9">
    <location>
        <begin position="29"/>
        <end position="50"/>
    </location>
</feature>
<keyword evidence="6 9" id="KW-0472">Membrane</keyword>
<name>A0A0E9ND33_SAICN</name>
<dbReference type="EMBL" id="BACD03000008">
    <property type="protein sequence ID" value="GAO47320.1"/>
    <property type="molecule type" value="Genomic_DNA"/>
</dbReference>
<keyword evidence="5 9" id="KW-1133">Transmembrane helix</keyword>
<dbReference type="Proteomes" id="UP000033140">
    <property type="component" value="Unassembled WGS sequence"/>
</dbReference>
<proteinExistence type="inferred from homology"/>
<evidence type="ECO:0000256" key="9">
    <source>
        <dbReference type="SAM" id="Phobius"/>
    </source>
</evidence>
<comment type="subcellular location">
    <subcellularLocation>
        <location evidence="1">Membrane</location>
        <topology evidence="1">Multi-pass membrane protein</topology>
    </subcellularLocation>
</comment>
<dbReference type="GO" id="GO:0046872">
    <property type="term" value="F:metal ion binding"/>
    <property type="evidence" value="ECO:0007669"/>
    <property type="project" value="UniProtKB-KW"/>
</dbReference>
<dbReference type="PANTHER" id="PTHR46187">
    <property type="entry name" value="ALKALINE CERAMIDASE 3"/>
    <property type="match status" value="1"/>
</dbReference>
<keyword evidence="8" id="KW-0862">Zinc</keyword>
<dbReference type="PANTHER" id="PTHR46187:SF3">
    <property type="entry name" value="ALKALINE CERAMIDASE 3"/>
    <property type="match status" value="1"/>
</dbReference>
<organism evidence="10 11">
    <name type="scientific">Saitoella complicata (strain BCRC 22490 / CBS 7301 / JCM 7358 / NBRC 10748 / NRRL Y-17804)</name>
    <dbReference type="NCBI Taxonomy" id="698492"/>
    <lineage>
        <taxon>Eukaryota</taxon>
        <taxon>Fungi</taxon>
        <taxon>Dikarya</taxon>
        <taxon>Ascomycota</taxon>
        <taxon>Taphrinomycotina</taxon>
        <taxon>Taphrinomycotina incertae sedis</taxon>
        <taxon>Saitoella</taxon>
    </lineage>
</organism>
<evidence type="ECO:0000313" key="11">
    <source>
        <dbReference type="Proteomes" id="UP000033140"/>
    </source>
</evidence>
<feature type="binding site" evidence="7">
    <location>
        <position position="17"/>
    </location>
    <ligand>
        <name>Ca(2+)</name>
        <dbReference type="ChEBI" id="CHEBI:29108"/>
    </ligand>
</feature>
<gene>
    <name evidence="10" type="ORF">G7K_1528-t1</name>
</gene>
<feature type="transmembrane region" description="Helical" evidence="9">
    <location>
        <begin position="88"/>
        <end position="104"/>
    </location>
</feature>
<keyword evidence="11" id="KW-1185">Reference proteome</keyword>
<dbReference type="GO" id="GO:0016811">
    <property type="term" value="F:hydrolase activity, acting on carbon-nitrogen (but not peptide) bonds, in linear amides"/>
    <property type="evidence" value="ECO:0007669"/>
    <property type="project" value="InterPro"/>
</dbReference>
<dbReference type="OMA" id="FWHILIF"/>
<evidence type="ECO:0000256" key="6">
    <source>
        <dbReference type="ARBA" id="ARBA00023136"/>
    </source>
</evidence>